<evidence type="ECO:0000256" key="1">
    <source>
        <dbReference type="SAM" id="Phobius"/>
    </source>
</evidence>
<comment type="caution">
    <text evidence="2">The sequence shown here is derived from an EMBL/GenBank/DDBJ whole genome shotgun (WGS) entry which is preliminary data.</text>
</comment>
<evidence type="ECO:0000313" key="2">
    <source>
        <dbReference type="EMBL" id="EPD69278.1"/>
    </source>
</evidence>
<keyword evidence="1" id="KW-0472">Membrane</keyword>
<dbReference type="PATRIC" id="fig|1125779.3.peg.1464"/>
<dbReference type="HOGENOM" id="CLU_038241_0_0_11"/>
<reference evidence="2 3" key="1">
    <citation type="submission" date="2013-05" db="EMBL/GenBank/DDBJ databases">
        <title>The Genome Sequence of Corynebacterium pyruviciproducens 1773O (ATCC BAA-1742).</title>
        <authorList>
            <consortium name="The Broad Institute Genomics Platform"/>
            <person name="Earl A."/>
            <person name="Ward D."/>
            <person name="Feldgarden M."/>
            <person name="Gevers D."/>
            <person name="Tong J."/>
            <person name="Walker B."/>
            <person name="Young S."/>
            <person name="Zeng Q."/>
            <person name="Gargeya S."/>
            <person name="Fitzgerald M."/>
            <person name="Haas B."/>
            <person name="Abouelleil A."/>
            <person name="Allen A.W."/>
            <person name="Alvarado L."/>
            <person name="Arachchi H.M."/>
            <person name="Berlin A.M."/>
            <person name="Chapman S.B."/>
            <person name="Gainer-Dewar J."/>
            <person name="Goldberg J."/>
            <person name="Griggs A."/>
            <person name="Gujja S."/>
            <person name="Hansen M."/>
            <person name="Howarth C."/>
            <person name="Imamovic A."/>
            <person name="Ireland A."/>
            <person name="Larimer J."/>
            <person name="McCowan C."/>
            <person name="Murphy C."/>
            <person name="Pearson M."/>
            <person name="Poon T.W."/>
            <person name="Priest M."/>
            <person name="Roberts A."/>
            <person name="Saif S."/>
            <person name="Shea T."/>
            <person name="Sisk P."/>
            <person name="Sykes S."/>
            <person name="Wortman J."/>
            <person name="Nusbaum C."/>
            <person name="Birren B."/>
        </authorList>
    </citation>
    <scope>NUCLEOTIDE SEQUENCE [LARGE SCALE GENOMIC DNA]</scope>
    <source>
        <strain evidence="2 3">ATCC BAA-1742</strain>
    </source>
</reference>
<sequence>MHPYPRSFPATTLKRMARIEGADDSWLDVPRTAAVRRRDKILAWIGQPIQWFSSAAEFSRTTPGIMVVATLLISILVLLGGVVTLNSTTDRRAAYQELAQTAEPASYSAHNMYTSLALTDTLAVTGLAEFSSSSRDVKTAYVDPLNKATLAGTETAANATGPGELAAVARVNQNLPTYAGLVMTARMNVRAGNPIGSAYMAQANSLMREQLLPAAGEVFTSSTQRVQRQLTDLTKPQWWSIGLLGLSFVGLVLVQLWLARRTRRRLNAGFLTANVLVALALVWLGGGNVVAWRAASVGAQEAAAPYTALTDARIEAQQARTAETLALVRRGAGNEASISFTEATDQVDAAITQFDHSRLNTPGRDEAAAARAALYYWESVHDDFVAALERGDYEASTRLALAPGNSTGEAFTALDSSLTTLIDASRAGTRSYISQGFRSTTGTGLGVLSLSLLAIVAVWLGIRPRLQEYL</sequence>
<organism evidence="2 3">
    <name type="scientific">Corynebacterium pyruviciproducens ATCC BAA-1742</name>
    <dbReference type="NCBI Taxonomy" id="1125779"/>
    <lineage>
        <taxon>Bacteria</taxon>
        <taxon>Bacillati</taxon>
        <taxon>Actinomycetota</taxon>
        <taxon>Actinomycetes</taxon>
        <taxon>Mycobacteriales</taxon>
        <taxon>Corynebacteriaceae</taxon>
        <taxon>Corynebacterium</taxon>
    </lineage>
</organism>
<keyword evidence="1" id="KW-1133">Transmembrane helix</keyword>
<proteinExistence type="predicted"/>
<dbReference type="EMBL" id="ATBY01000014">
    <property type="protein sequence ID" value="EPD69278.1"/>
    <property type="molecule type" value="Genomic_DNA"/>
</dbReference>
<dbReference type="Proteomes" id="UP000014408">
    <property type="component" value="Unassembled WGS sequence"/>
</dbReference>
<dbReference type="STRING" id="1125779.HMPREF1219_01503"/>
<evidence type="ECO:0000313" key="3">
    <source>
        <dbReference type="Proteomes" id="UP000014408"/>
    </source>
</evidence>
<name>S2YY51_9CORY</name>
<dbReference type="eggNOG" id="COG5278">
    <property type="taxonomic scope" value="Bacteria"/>
</dbReference>
<feature type="transmembrane region" description="Helical" evidence="1">
    <location>
        <begin position="64"/>
        <end position="85"/>
    </location>
</feature>
<feature type="transmembrane region" description="Helical" evidence="1">
    <location>
        <begin position="238"/>
        <end position="259"/>
    </location>
</feature>
<feature type="transmembrane region" description="Helical" evidence="1">
    <location>
        <begin position="444"/>
        <end position="462"/>
    </location>
</feature>
<accession>S2YY51</accession>
<protein>
    <submittedName>
        <fullName evidence="2">Uncharacterized protein</fullName>
    </submittedName>
</protein>
<keyword evidence="3" id="KW-1185">Reference proteome</keyword>
<gene>
    <name evidence="2" type="ORF">HMPREF1219_01503</name>
</gene>
<keyword evidence="1" id="KW-0812">Transmembrane</keyword>
<dbReference type="AlphaFoldDB" id="S2YY51"/>
<feature type="transmembrane region" description="Helical" evidence="1">
    <location>
        <begin position="266"/>
        <end position="286"/>
    </location>
</feature>